<keyword evidence="3" id="KW-1185">Reference proteome</keyword>
<feature type="transmembrane region" description="Helical" evidence="1">
    <location>
        <begin position="199"/>
        <end position="220"/>
    </location>
</feature>
<reference evidence="2 3" key="1">
    <citation type="submission" date="2016-10" db="EMBL/GenBank/DDBJ databases">
        <authorList>
            <person name="de Groot N.N."/>
        </authorList>
    </citation>
    <scope>NUCLEOTIDE SEQUENCE [LARGE SCALE GENOMIC DNA]</scope>
    <source>
        <strain evidence="2 3">DSM 2179</strain>
    </source>
</reference>
<accession>A0A1H6VL57</accession>
<keyword evidence="1" id="KW-1133">Transmembrane helix</keyword>
<feature type="transmembrane region" description="Helical" evidence="1">
    <location>
        <begin position="286"/>
        <end position="304"/>
    </location>
</feature>
<dbReference type="STRING" id="84035.SAMN05660742_102261"/>
<keyword evidence="1" id="KW-0472">Membrane</keyword>
<evidence type="ECO:0000313" key="3">
    <source>
        <dbReference type="Proteomes" id="UP000199662"/>
    </source>
</evidence>
<evidence type="ECO:0000256" key="1">
    <source>
        <dbReference type="SAM" id="Phobius"/>
    </source>
</evidence>
<dbReference type="EMBL" id="FNZK01000002">
    <property type="protein sequence ID" value="SEJ01032.1"/>
    <property type="molecule type" value="Genomic_DNA"/>
</dbReference>
<organism evidence="2 3">
    <name type="scientific">Propionispira arboris</name>
    <dbReference type="NCBI Taxonomy" id="84035"/>
    <lineage>
        <taxon>Bacteria</taxon>
        <taxon>Bacillati</taxon>
        <taxon>Bacillota</taxon>
        <taxon>Negativicutes</taxon>
        <taxon>Selenomonadales</taxon>
        <taxon>Selenomonadaceae</taxon>
        <taxon>Propionispira</taxon>
    </lineage>
</organism>
<dbReference type="PANTHER" id="PTHR41983:SF2">
    <property type="entry name" value="SHORT-CHAIN FATTY ACID TRANSPORTER-RELATED"/>
    <property type="match status" value="1"/>
</dbReference>
<feature type="transmembrane region" description="Helical" evidence="1">
    <location>
        <begin position="358"/>
        <end position="375"/>
    </location>
</feature>
<sequence>MSSHDLNQSGKKKITDYFTEFAERWVPDSYVIALVLSVVAFGLAAIFTPNNPYQIVQAWGKGFWTLLEFSMQMSLIVITGYALATTPLCKNLIAGVCNKPSTAPQFYVWAVIISSIGYYLNWGFGLVFAALITKELARQAAKKGILVDYRCLCGASWTAFYIWHMGLSGSAPLLVATANHFMVKEIGIIPITQTIFHPYTLILLGISVLAIVILFWKVLLPTDAGKIKTFADLRPDLAIDEKVEVVQNKKITTPSEWFTYTPWFSYIIGIMFLVYLYYHFVELGKSLDINVLNFIFLMLIIFLYKKPADLIKAIKASTSASWGVILQFPFYAGIFGIMKYTGLVDTLSQWVISFSTEFTFPAIAAVLTAGIGYFIPSGGSKWVIEAPFLIPAGQALGVPDAKTIIAYMFGGDLVALIQPFFAVPFMAVAGLEFKDFVGYSFAAFIVLGIIMVLGLTFIPFAL</sequence>
<gene>
    <name evidence="2" type="ORF">SAMN05660742_102261</name>
</gene>
<evidence type="ECO:0000313" key="2">
    <source>
        <dbReference type="EMBL" id="SEJ01032.1"/>
    </source>
</evidence>
<feature type="transmembrane region" description="Helical" evidence="1">
    <location>
        <begin position="62"/>
        <end position="86"/>
    </location>
</feature>
<dbReference type="PANTHER" id="PTHR41983">
    <property type="entry name" value="SHORT-CHAIN FATTY ACID TRANSPORTER-RELATED"/>
    <property type="match status" value="1"/>
</dbReference>
<dbReference type="GO" id="GO:0005886">
    <property type="term" value="C:plasma membrane"/>
    <property type="evidence" value="ECO:0007669"/>
    <property type="project" value="TreeGrafter"/>
</dbReference>
<feature type="transmembrane region" description="Helical" evidence="1">
    <location>
        <begin position="144"/>
        <end position="163"/>
    </location>
</feature>
<feature type="transmembrane region" description="Helical" evidence="1">
    <location>
        <begin position="30"/>
        <end position="50"/>
    </location>
</feature>
<name>A0A1H6VL57_9FIRM</name>
<feature type="transmembrane region" description="Helical" evidence="1">
    <location>
        <begin position="106"/>
        <end position="132"/>
    </location>
</feature>
<feature type="transmembrane region" description="Helical" evidence="1">
    <location>
        <begin position="404"/>
        <end position="429"/>
    </location>
</feature>
<protein>
    <submittedName>
        <fullName evidence="2">Short-chain fatty acids transporter</fullName>
    </submittedName>
</protein>
<dbReference type="Pfam" id="PF02667">
    <property type="entry name" value="SCFA_trans"/>
    <property type="match status" value="1"/>
</dbReference>
<proteinExistence type="predicted"/>
<keyword evidence="1" id="KW-0812">Transmembrane</keyword>
<feature type="transmembrane region" description="Helical" evidence="1">
    <location>
        <begin position="316"/>
        <end position="338"/>
    </location>
</feature>
<dbReference type="Proteomes" id="UP000199662">
    <property type="component" value="Unassembled WGS sequence"/>
</dbReference>
<dbReference type="AlphaFoldDB" id="A0A1H6VL57"/>
<dbReference type="RefSeq" id="WP_091829153.1">
    <property type="nucleotide sequence ID" value="NZ_FNZK01000002.1"/>
</dbReference>
<feature type="transmembrane region" description="Helical" evidence="1">
    <location>
        <begin position="257"/>
        <end position="280"/>
    </location>
</feature>
<feature type="transmembrane region" description="Helical" evidence="1">
    <location>
        <begin position="436"/>
        <end position="461"/>
    </location>
</feature>
<dbReference type="InterPro" id="IPR006160">
    <property type="entry name" value="SCFA_transpt_AtoE"/>
</dbReference>